<evidence type="ECO:0000256" key="7">
    <source>
        <dbReference type="ARBA" id="ARBA00042918"/>
    </source>
</evidence>
<evidence type="ECO:0000256" key="3">
    <source>
        <dbReference type="ARBA" id="ARBA00022980"/>
    </source>
</evidence>
<feature type="region of interest" description="Disordered" evidence="8">
    <location>
        <begin position="69"/>
        <end position="112"/>
    </location>
</feature>
<organism evidence="9 10">
    <name type="scientific">Theropithecus gelada</name>
    <name type="common">Gelada baboon</name>
    <dbReference type="NCBI Taxonomy" id="9565"/>
    <lineage>
        <taxon>Eukaryota</taxon>
        <taxon>Metazoa</taxon>
        <taxon>Chordata</taxon>
        <taxon>Craniata</taxon>
        <taxon>Vertebrata</taxon>
        <taxon>Euteleostomi</taxon>
        <taxon>Mammalia</taxon>
        <taxon>Eutheria</taxon>
        <taxon>Euarchontoglires</taxon>
        <taxon>Primates</taxon>
        <taxon>Haplorrhini</taxon>
        <taxon>Catarrhini</taxon>
        <taxon>Cercopithecidae</taxon>
        <taxon>Cercopithecinae</taxon>
        <taxon>Theropithecus</taxon>
    </lineage>
</organism>
<keyword evidence="3" id="KW-0689">Ribosomal protein</keyword>
<dbReference type="PANTHER" id="PTHR45696:SF10">
    <property type="entry name" value="LARGE RIBOSOMAL SUBUNIT PROTEIN P1"/>
    <property type="match status" value="1"/>
</dbReference>
<evidence type="ECO:0000256" key="4">
    <source>
        <dbReference type="ARBA" id="ARBA00023274"/>
    </source>
</evidence>
<keyword evidence="10" id="KW-1185">Reference proteome</keyword>
<comment type="similarity">
    <text evidence="2">Belongs to the eukaryotic ribosomal protein P1/P2 family.</text>
</comment>
<evidence type="ECO:0000256" key="1">
    <source>
        <dbReference type="ARBA" id="ARBA00003362"/>
    </source>
</evidence>
<comment type="function">
    <text evidence="1">Plays an important role in the elongation step of protein synthesis.</text>
</comment>
<evidence type="ECO:0000313" key="9">
    <source>
        <dbReference type="Ensembl" id="ENSTGEP00000013468.1"/>
    </source>
</evidence>
<evidence type="ECO:0000256" key="8">
    <source>
        <dbReference type="SAM" id="MobiDB-lite"/>
    </source>
</evidence>
<dbReference type="GO" id="GO:0002181">
    <property type="term" value="P:cytoplasmic translation"/>
    <property type="evidence" value="ECO:0007669"/>
    <property type="project" value="TreeGrafter"/>
</dbReference>
<dbReference type="GO" id="GO:0043021">
    <property type="term" value="F:ribonucleoprotein complex binding"/>
    <property type="evidence" value="ECO:0007669"/>
    <property type="project" value="TreeGrafter"/>
</dbReference>
<reference evidence="9" key="1">
    <citation type="submission" date="2018-05" db="EMBL/GenBank/DDBJ databases">
        <title>Whole genome of Theropithecus gelada.</title>
        <authorList>
            <person name="Chiou K.L."/>
            <person name="Snyder-Mackler N."/>
        </authorList>
    </citation>
    <scope>NUCLEOTIDE SEQUENCE [LARGE SCALE GENOMIC DNA]</scope>
</reference>
<reference evidence="9" key="3">
    <citation type="submission" date="2025-09" db="UniProtKB">
        <authorList>
            <consortium name="Ensembl"/>
        </authorList>
    </citation>
    <scope>IDENTIFICATION</scope>
</reference>
<reference evidence="9" key="2">
    <citation type="submission" date="2025-08" db="UniProtKB">
        <authorList>
            <consortium name="Ensembl"/>
        </authorList>
    </citation>
    <scope>IDENTIFICATION</scope>
</reference>
<comment type="subunit">
    <text evidence="5">Heterodimer with RPLP2 at the lateral ribosomal stalk of the large ribosomal subunit.</text>
</comment>
<keyword evidence="4" id="KW-0687">Ribonucleoprotein</keyword>
<dbReference type="PANTHER" id="PTHR45696">
    <property type="entry name" value="60S ACIDIC RIBOSOMAL PROTEIN P1"/>
    <property type="match status" value="1"/>
</dbReference>
<dbReference type="AlphaFoldDB" id="A0A8D2JZZ8"/>
<dbReference type="FunFam" id="1.10.10.1410:FF:000001">
    <property type="entry name" value="60S acidic ribosomal protein P1"/>
    <property type="match status" value="1"/>
</dbReference>
<evidence type="ECO:0000256" key="2">
    <source>
        <dbReference type="ARBA" id="ARBA00005436"/>
    </source>
</evidence>
<name>A0A8D2JZZ8_THEGE</name>
<sequence length="112" mass="11963">MDSVSELTCIYPGPILHDEVTIMEDKINTIIKVAGENVECFWPGLFAEALDNINIRSLICDGDAGGPFPAPGAAPVGGPTFSTTAAQAEEKEVESKKEESKESDDVWASVFC</sequence>
<dbReference type="GO" id="GO:0022625">
    <property type="term" value="C:cytosolic large ribosomal subunit"/>
    <property type="evidence" value="ECO:0007669"/>
    <property type="project" value="TreeGrafter"/>
</dbReference>
<dbReference type="Proteomes" id="UP000694411">
    <property type="component" value="Chromosome 6"/>
</dbReference>
<dbReference type="GO" id="GO:0003735">
    <property type="term" value="F:structural constituent of ribosome"/>
    <property type="evidence" value="ECO:0007669"/>
    <property type="project" value="TreeGrafter"/>
</dbReference>
<dbReference type="CDD" id="cd05831">
    <property type="entry name" value="Ribosomal_P1"/>
    <property type="match status" value="1"/>
</dbReference>
<evidence type="ECO:0000313" key="10">
    <source>
        <dbReference type="Proteomes" id="UP000694411"/>
    </source>
</evidence>
<dbReference type="Ensembl" id="ENSTGET00000016178.1">
    <property type="protein sequence ID" value="ENSTGEP00000013468.1"/>
    <property type="gene ID" value="ENSTGEG00000010951.1"/>
</dbReference>
<dbReference type="Gene3D" id="1.10.10.1410">
    <property type="match status" value="1"/>
</dbReference>
<protein>
    <recommendedName>
        <fullName evidence="6">Large ribosomal subunit protein P1</fullName>
    </recommendedName>
    <alternativeName>
        <fullName evidence="7">60S acidic ribosomal protein P1</fullName>
    </alternativeName>
</protein>
<dbReference type="InterPro" id="IPR038716">
    <property type="entry name" value="P1/P2_N_sf"/>
</dbReference>
<dbReference type="Pfam" id="PF00428">
    <property type="entry name" value="Ribosomal_60s"/>
    <property type="match status" value="1"/>
</dbReference>
<evidence type="ECO:0000256" key="6">
    <source>
        <dbReference type="ARBA" id="ARBA00041116"/>
    </source>
</evidence>
<evidence type="ECO:0000256" key="5">
    <source>
        <dbReference type="ARBA" id="ARBA00038554"/>
    </source>
</evidence>
<proteinExistence type="inferred from homology"/>
<accession>A0A8D2JZZ8</accession>
<feature type="compositionally biased region" description="Basic and acidic residues" evidence="8">
    <location>
        <begin position="88"/>
        <end position="104"/>
    </location>
</feature>
<dbReference type="GO" id="GO:0030295">
    <property type="term" value="F:protein kinase activator activity"/>
    <property type="evidence" value="ECO:0007669"/>
    <property type="project" value="TreeGrafter"/>
</dbReference>